<reference evidence="3 4" key="2">
    <citation type="journal article" date="2016" name="Genome Announc.">
        <title>Complete Genome Sequence of Algoriphagus sp. Strain M8-2, Isolated from a Brackish Lake.</title>
        <authorList>
            <person name="Muraguchi Y."/>
            <person name="Kushimoto K."/>
            <person name="Ohtsubo Y."/>
            <person name="Suzuki T."/>
            <person name="Dohra H."/>
            <person name="Kimbara K."/>
            <person name="Shintani M."/>
        </authorList>
    </citation>
    <scope>NUCLEOTIDE SEQUENCE [LARGE SCALE GENOMIC DNA]</scope>
    <source>
        <strain evidence="3 4">M8-2</strain>
    </source>
</reference>
<dbReference type="STRING" id="1727163.AO498_06630"/>
<proteinExistence type="predicted"/>
<evidence type="ECO:0000256" key="1">
    <source>
        <dbReference type="SAM" id="MobiDB-lite"/>
    </source>
</evidence>
<dbReference type="PATRIC" id="fig|1727163.4.peg.1374"/>
<accession>A0A142ELS7</accession>
<evidence type="ECO:0000313" key="4">
    <source>
        <dbReference type="Proteomes" id="UP000073816"/>
    </source>
</evidence>
<keyword evidence="4" id="KW-1185">Reference proteome</keyword>
<keyword evidence="3" id="KW-0449">Lipoprotein</keyword>
<feature type="region of interest" description="Disordered" evidence="1">
    <location>
        <begin position="38"/>
        <end position="61"/>
    </location>
</feature>
<organism evidence="3 4">
    <name type="scientific">Algoriphagus sanaruensis</name>
    <dbReference type="NCBI Taxonomy" id="1727163"/>
    <lineage>
        <taxon>Bacteria</taxon>
        <taxon>Pseudomonadati</taxon>
        <taxon>Bacteroidota</taxon>
        <taxon>Cytophagia</taxon>
        <taxon>Cytophagales</taxon>
        <taxon>Cyclobacteriaceae</taxon>
        <taxon>Algoriphagus</taxon>
    </lineage>
</organism>
<dbReference type="Proteomes" id="UP000073816">
    <property type="component" value="Chromosome"/>
</dbReference>
<reference evidence="4" key="1">
    <citation type="submission" date="2015-09" db="EMBL/GenBank/DDBJ databases">
        <title>Complete sequence of Algoriphagus sp. M8-2.</title>
        <authorList>
            <person name="Shintani M."/>
        </authorList>
    </citation>
    <scope>NUCLEOTIDE SEQUENCE [LARGE SCALE GENOMIC DNA]</scope>
    <source>
        <strain evidence="4">M8-2</strain>
    </source>
</reference>
<dbReference type="AlphaFoldDB" id="A0A142ELS7"/>
<dbReference type="EMBL" id="CP012836">
    <property type="protein sequence ID" value="AMQ56082.1"/>
    <property type="molecule type" value="Genomic_DNA"/>
</dbReference>
<name>A0A142ELS7_9BACT</name>
<dbReference type="InterPro" id="IPR043738">
    <property type="entry name" value="DUF5683"/>
</dbReference>
<feature type="domain" description="DUF5683" evidence="2">
    <location>
        <begin position="60"/>
        <end position="202"/>
    </location>
</feature>
<gene>
    <name evidence="3" type="ORF">AO498_06630</name>
</gene>
<evidence type="ECO:0000313" key="3">
    <source>
        <dbReference type="EMBL" id="AMQ56082.1"/>
    </source>
</evidence>
<evidence type="ECO:0000259" key="2">
    <source>
        <dbReference type="Pfam" id="PF18935"/>
    </source>
</evidence>
<dbReference type="Pfam" id="PF18935">
    <property type="entry name" value="DUF5683"/>
    <property type="match status" value="1"/>
</dbReference>
<sequence>MKKGSNPYSRFSFKPTRIITLGLFLFLIFVSTKGWTQTKTNQAPDQNPAKKEKPDFSNLPKNPRKAVLLSAIVPGAGQVYNGKAWKAPILYAGIMADVYFIGYNNKRYQTFRSALFAFDDGDKSQFPSLNREALVRNVDYWRQNRDMTILLLAVIYALNLVDANVDAHLSGFDISDNIGLKITPGTPPLVASSAPVGLTFNFILK</sequence>
<protein>
    <submittedName>
        <fullName evidence="3">Putative lipoprotein</fullName>
    </submittedName>
</protein>
<dbReference type="RefSeq" id="WP_192842572.1">
    <property type="nucleotide sequence ID" value="NZ_CP012836.1"/>
</dbReference>
<dbReference type="KEGG" id="alm:AO498_06630"/>